<reference evidence="1 2" key="1">
    <citation type="submission" date="2019-05" db="EMBL/GenBank/DDBJ databases">
        <title>Another draft genome of Portunus trituberculatus and its Hox gene families provides insights of decapod evolution.</title>
        <authorList>
            <person name="Jeong J.-H."/>
            <person name="Song I."/>
            <person name="Kim S."/>
            <person name="Choi T."/>
            <person name="Kim D."/>
            <person name="Ryu S."/>
            <person name="Kim W."/>
        </authorList>
    </citation>
    <scope>NUCLEOTIDE SEQUENCE [LARGE SCALE GENOMIC DNA]</scope>
    <source>
        <tissue evidence="1">Muscle</tissue>
    </source>
</reference>
<protein>
    <submittedName>
        <fullName evidence="1">Uncharacterized protein</fullName>
    </submittedName>
</protein>
<evidence type="ECO:0000313" key="1">
    <source>
        <dbReference type="EMBL" id="MPC66505.1"/>
    </source>
</evidence>
<dbReference type="Proteomes" id="UP000324222">
    <property type="component" value="Unassembled WGS sequence"/>
</dbReference>
<keyword evidence="2" id="KW-1185">Reference proteome</keyword>
<accession>A0A5B7HA20</accession>
<dbReference type="AlphaFoldDB" id="A0A5B7HA20"/>
<name>A0A5B7HA20_PORTR</name>
<proteinExistence type="predicted"/>
<gene>
    <name evidence="1" type="ORF">E2C01_060653</name>
</gene>
<dbReference type="EMBL" id="VSRR010024857">
    <property type="protein sequence ID" value="MPC66505.1"/>
    <property type="molecule type" value="Genomic_DNA"/>
</dbReference>
<sequence>MKPKKRKTIMNDRQIHQDSLLSGKIRLSQQVIVSGFEYQRLVIGFLLPCWIRWIRIQYSDPAQPYRLSLTALAGDVARLAYKC</sequence>
<organism evidence="1 2">
    <name type="scientific">Portunus trituberculatus</name>
    <name type="common">Swimming crab</name>
    <name type="synonym">Neptunus trituberculatus</name>
    <dbReference type="NCBI Taxonomy" id="210409"/>
    <lineage>
        <taxon>Eukaryota</taxon>
        <taxon>Metazoa</taxon>
        <taxon>Ecdysozoa</taxon>
        <taxon>Arthropoda</taxon>
        <taxon>Crustacea</taxon>
        <taxon>Multicrustacea</taxon>
        <taxon>Malacostraca</taxon>
        <taxon>Eumalacostraca</taxon>
        <taxon>Eucarida</taxon>
        <taxon>Decapoda</taxon>
        <taxon>Pleocyemata</taxon>
        <taxon>Brachyura</taxon>
        <taxon>Eubrachyura</taxon>
        <taxon>Portunoidea</taxon>
        <taxon>Portunidae</taxon>
        <taxon>Portuninae</taxon>
        <taxon>Portunus</taxon>
    </lineage>
</organism>
<comment type="caution">
    <text evidence="1">The sequence shown here is derived from an EMBL/GenBank/DDBJ whole genome shotgun (WGS) entry which is preliminary data.</text>
</comment>
<evidence type="ECO:0000313" key="2">
    <source>
        <dbReference type="Proteomes" id="UP000324222"/>
    </source>
</evidence>